<dbReference type="InterPro" id="IPR003325">
    <property type="entry name" value="TerD"/>
</dbReference>
<dbReference type="EMBL" id="CP063196">
    <property type="protein sequence ID" value="UOE20374.1"/>
    <property type="molecule type" value="Genomic_DNA"/>
</dbReference>
<name>A0AA97LYF4_9ACTN</name>
<dbReference type="Gene3D" id="2.60.60.30">
    <property type="entry name" value="sav2460 like domains"/>
    <property type="match status" value="1"/>
</dbReference>
<dbReference type="RefSeq" id="WP_068689344.1">
    <property type="nucleotide sequence ID" value="NZ_CP063196.1"/>
</dbReference>
<dbReference type="AlphaFoldDB" id="A0AA97LYF4"/>
<dbReference type="CDD" id="cd06974">
    <property type="entry name" value="TerD_like"/>
    <property type="match status" value="1"/>
</dbReference>
<evidence type="ECO:0000313" key="1">
    <source>
        <dbReference type="EMBL" id="UOE20374.1"/>
    </source>
</evidence>
<dbReference type="KEGG" id="thao:NI17_003820"/>
<reference evidence="1" key="1">
    <citation type="submission" date="2020-10" db="EMBL/GenBank/DDBJ databases">
        <title>De novo genome project of the cellulose decomposer Thermobifida halotolerans type strain.</title>
        <authorList>
            <person name="Nagy I."/>
            <person name="Horvath B."/>
            <person name="Kukolya J."/>
            <person name="Nagy I."/>
            <person name="Orsini M."/>
        </authorList>
    </citation>
    <scope>NUCLEOTIDE SEQUENCE</scope>
    <source>
        <strain evidence="1">DSM 44931</strain>
    </source>
</reference>
<proteinExistence type="predicted"/>
<dbReference type="PANTHER" id="PTHR32097:SF18">
    <property type="entry name" value="RING-TYPE DOMAIN-CONTAINING PROTEIN"/>
    <property type="match status" value="1"/>
</dbReference>
<dbReference type="PANTHER" id="PTHR32097">
    <property type="entry name" value="CAMP-BINDING PROTEIN 1-RELATED"/>
    <property type="match status" value="1"/>
</dbReference>
<gene>
    <name evidence="1" type="ORF">NI17_003820</name>
</gene>
<keyword evidence="2" id="KW-1185">Reference proteome</keyword>
<protein>
    <submittedName>
        <fullName evidence="1">TerD family protein</fullName>
    </submittedName>
</protein>
<organism evidence="1 2">
    <name type="scientific">Thermobifida halotolerans</name>
    <dbReference type="NCBI Taxonomy" id="483545"/>
    <lineage>
        <taxon>Bacteria</taxon>
        <taxon>Bacillati</taxon>
        <taxon>Actinomycetota</taxon>
        <taxon>Actinomycetes</taxon>
        <taxon>Streptosporangiales</taxon>
        <taxon>Nocardiopsidaceae</taxon>
        <taxon>Thermobifida</taxon>
    </lineage>
</organism>
<evidence type="ECO:0000313" key="2">
    <source>
        <dbReference type="Proteomes" id="UP000265719"/>
    </source>
</evidence>
<sequence>MLTTQIIRTTLRVPAPEGEPGDGAAAARQLDAALLRIGFKCSRELLEHLSGLRPETVIDTAVRVLAAVREAVGDHVAHNVYFRDFPANVPDTVEFWLDCLSRALTDPADEGVDGRRLLTAGGIDLLALPSYGRYQHSWSDLLAAHDDLVPSVKDRVSVLHLGRPLPEEAHARYLALAASPVPLNDEDLRLLETLAAYCVDAEQPRTVPVRENRALVNRVRLTHDRPLLVDTVTDVLRLACALSGGDVTLAEPTRFRSLARRDRRALLAALDRVVGAAPAKLADVNRFADRWKRLGESLHPHEHPRLPHAQEVFAVARGDRRVRSLAARVELALADGGPDRALPLLVQAPGMLVRALDRLLRLSAPERADAVVAALADTVGQVSGRVLLAAREHLTNRALPGTARLFVNRTGRAWTVPDGRPPLDRAVVDRVNRVLDDEIARRLPAYDLVLVDPAVRTAALPRSGKAVPGGFGVLPRGSVTSVDGRHLRFFVHWTQQRSDTDFDLSVLLLNDDFQYGGQVSWTSLSGYGAVHSGDIVEAPAPEGATEMIDLDLSRVPARYVVPQVNVYSGEGFDQVAESFFGYMTRDGEQEGLPFEPRTVRVRSDLRGSGQVVLPLVFARDASGVWTARWTHLVLSGEPRFNRVEGNRVSTALLARSILEREYLTVGHLADLMRRNGAEVASPAGRGPRGRTAYVGLERPEDLPDGVDVFTPDRWSALVPE</sequence>
<accession>A0AA97LYF4</accession>
<dbReference type="Proteomes" id="UP000265719">
    <property type="component" value="Chromosome"/>
</dbReference>
<dbReference type="InterPro" id="IPR051324">
    <property type="entry name" value="Stress/Tellurium_Resist"/>
</dbReference>